<protein>
    <recommendedName>
        <fullName evidence="2">FP protein C-terminal domain-containing protein</fullName>
    </recommendedName>
</protein>
<evidence type="ECO:0000259" key="2">
    <source>
        <dbReference type="Pfam" id="PF25298"/>
    </source>
</evidence>
<gene>
    <name evidence="3" type="ORF">EEDITHA_LOCUS16214</name>
</gene>
<evidence type="ECO:0000313" key="4">
    <source>
        <dbReference type="Proteomes" id="UP001153954"/>
    </source>
</evidence>
<dbReference type="Proteomes" id="UP001153954">
    <property type="component" value="Unassembled WGS sequence"/>
</dbReference>
<feature type="domain" description="FP protein C-terminal" evidence="2">
    <location>
        <begin position="281"/>
        <end position="332"/>
    </location>
</feature>
<accession>A0AAU9UPY7</accession>
<organism evidence="3 4">
    <name type="scientific">Euphydryas editha</name>
    <name type="common">Edith's checkerspot</name>
    <dbReference type="NCBI Taxonomy" id="104508"/>
    <lineage>
        <taxon>Eukaryota</taxon>
        <taxon>Metazoa</taxon>
        <taxon>Ecdysozoa</taxon>
        <taxon>Arthropoda</taxon>
        <taxon>Hexapoda</taxon>
        <taxon>Insecta</taxon>
        <taxon>Pterygota</taxon>
        <taxon>Neoptera</taxon>
        <taxon>Endopterygota</taxon>
        <taxon>Lepidoptera</taxon>
        <taxon>Glossata</taxon>
        <taxon>Ditrysia</taxon>
        <taxon>Papilionoidea</taxon>
        <taxon>Nymphalidae</taxon>
        <taxon>Nymphalinae</taxon>
        <taxon>Euphydryas</taxon>
    </lineage>
</organism>
<feature type="coiled-coil region" evidence="1">
    <location>
        <begin position="130"/>
        <end position="171"/>
    </location>
</feature>
<name>A0AAU9UPY7_EUPED</name>
<reference evidence="3" key="1">
    <citation type="submission" date="2022-03" db="EMBL/GenBank/DDBJ databases">
        <authorList>
            <person name="Tunstrom K."/>
        </authorList>
    </citation>
    <scope>NUCLEOTIDE SEQUENCE</scope>
</reference>
<comment type="caution">
    <text evidence="3">The sequence shown here is derived from an EMBL/GenBank/DDBJ whole genome shotgun (WGS) entry which is preliminary data.</text>
</comment>
<dbReference type="InterPro" id="IPR057251">
    <property type="entry name" value="FP_C"/>
</dbReference>
<evidence type="ECO:0000313" key="3">
    <source>
        <dbReference type="EMBL" id="CAH2101455.1"/>
    </source>
</evidence>
<dbReference type="Pfam" id="PF25298">
    <property type="entry name" value="Baculo_FP_2nd"/>
    <property type="match status" value="1"/>
</dbReference>
<proteinExistence type="predicted"/>
<evidence type="ECO:0000256" key="1">
    <source>
        <dbReference type="SAM" id="Coils"/>
    </source>
</evidence>
<dbReference type="AlphaFoldDB" id="A0AAU9UPY7"/>
<sequence length="343" mass="39301">MPLKRTPPPTVTLPANSAKANRVELIPPATSVTEFEFPGRSVNTMDVETTLNKSASDTDLTTTPPSFIFQRNKRRRAQMEDSISNQLDVFKDEIRKLMISSAAQQADELRKVNTLLKDIQQSNCNIENSVSFLAAQNEEFRQKITQLETQAKQDRNHIAMLEGKIEELEMNSRKSNFEIKNVPKKTNENKDDLIEMVLNLSKTVDCNITKSDIKNIYRVRPRSADHKSPPIVVETNSTLLKNDLLKMAKSFKIKHKSKIYSKHLGFRTQEDTPVYLAEHLTPKAARLYFLARDLVKSKNFKFCWTSYGKIYVRENEHTPIISVRNESQIHQLLNGQPVTSQLL</sequence>
<keyword evidence="4" id="KW-1185">Reference proteome</keyword>
<dbReference type="EMBL" id="CAKOGL010000023">
    <property type="protein sequence ID" value="CAH2101455.1"/>
    <property type="molecule type" value="Genomic_DNA"/>
</dbReference>
<keyword evidence="1" id="KW-0175">Coiled coil</keyword>